<dbReference type="EMBL" id="JAVREV010000001">
    <property type="protein sequence ID" value="MDT0441383.1"/>
    <property type="molecule type" value="Genomic_DNA"/>
</dbReference>
<proteinExistence type="predicted"/>
<comment type="subcellular location">
    <subcellularLocation>
        <location evidence="1">Cytoplasm</location>
    </subcellularLocation>
</comment>
<dbReference type="Proteomes" id="UP001183615">
    <property type="component" value="Unassembled WGS sequence"/>
</dbReference>
<evidence type="ECO:0000256" key="4">
    <source>
        <dbReference type="ARBA" id="ARBA00022840"/>
    </source>
</evidence>
<evidence type="ECO:0000313" key="6">
    <source>
        <dbReference type="EMBL" id="MDT0441383.1"/>
    </source>
</evidence>
<dbReference type="InterPro" id="IPR056546">
    <property type="entry name" value="MreB_MamK-like"/>
</dbReference>
<dbReference type="RefSeq" id="WP_311615105.1">
    <property type="nucleotide sequence ID" value="NZ_JAVREV010000001.1"/>
</dbReference>
<dbReference type="PANTHER" id="PTHR42749">
    <property type="entry name" value="CELL SHAPE-DETERMINING PROTEIN MREB"/>
    <property type="match status" value="1"/>
</dbReference>
<keyword evidence="7" id="KW-1185">Reference proteome</keyword>
<evidence type="ECO:0000256" key="3">
    <source>
        <dbReference type="ARBA" id="ARBA00022741"/>
    </source>
</evidence>
<dbReference type="SUPFAM" id="SSF53067">
    <property type="entry name" value="Actin-like ATPase domain"/>
    <property type="match status" value="2"/>
</dbReference>
<name>A0ABU2RXA6_9ACTN</name>
<sequence length="270" mass="27791">MSPRDAGGARRRPAWPLRRRGPGIALDLGSARTRVWTTGRGDILDVPTVVGRGAGTGHPVRRGTIVDSEGVARLLSRLVAERVPRNARPVVVFTTPVLSDPGHQAAAADALRALRPRTVLAIDGVKAIALAAGADLSRPLLVVDLGAHLTEVALLADGAVAVARRSATPADGTAGARPTERAAGIAALITGMFSDDPRPQMVDALDRGLLLAGGGALRPKLAHLLCARLRVPVQAVPQPQTAAVRGAARALDAARRHPGLGTPVDTPPPA</sequence>
<evidence type="ECO:0000256" key="2">
    <source>
        <dbReference type="ARBA" id="ARBA00022490"/>
    </source>
</evidence>
<protein>
    <submittedName>
        <fullName evidence="6">Rod shape-determining protein</fullName>
    </submittedName>
</protein>
<organism evidence="6 7">
    <name type="scientific">Streptomyces johnsoniae</name>
    <dbReference type="NCBI Taxonomy" id="3075532"/>
    <lineage>
        <taxon>Bacteria</taxon>
        <taxon>Bacillati</taxon>
        <taxon>Actinomycetota</taxon>
        <taxon>Actinomycetes</taxon>
        <taxon>Kitasatosporales</taxon>
        <taxon>Streptomycetaceae</taxon>
        <taxon>Streptomyces</taxon>
    </lineage>
</organism>
<dbReference type="PANTHER" id="PTHR42749:SF1">
    <property type="entry name" value="CELL SHAPE-DETERMINING PROTEIN MREB"/>
    <property type="match status" value="1"/>
</dbReference>
<dbReference type="InterPro" id="IPR043129">
    <property type="entry name" value="ATPase_NBD"/>
</dbReference>
<evidence type="ECO:0000256" key="5">
    <source>
        <dbReference type="SAM" id="MobiDB-lite"/>
    </source>
</evidence>
<comment type="caution">
    <text evidence="6">The sequence shown here is derived from an EMBL/GenBank/DDBJ whole genome shotgun (WGS) entry which is preliminary data.</text>
</comment>
<evidence type="ECO:0000256" key="1">
    <source>
        <dbReference type="ARBA" id="ARBA00004496"/>
    </source>
</evidence>
<dbReference type="Pfam" id="PF06723">
    <property type="entry name" value="MreB_Mbl"/>
    <property type="match status" value="2"/>
</dbReference>
<dbReference type="Gene3D" id="3.30.420.40">
    <property type="match status" value="1"/>
</dbReference>
<keyword evidence="4" id="KW-0067">ATP-binding</keyword>
<reference evidence="7" key="1">
    <citation type="submission" date="2023-07" db="EMBL/GenBank/DDBJ databases">
        <title>30 novel species of actinomycetes from the DSMZ collection.</title>
        <authorList>
            <person name="Nouioui I."/>
        </authorList>
    </citation>
    <scope>NUCLEOTIDE SEQUENCE [LARGE SCALE GENOMIC DNA]</scope>
    <source>
        <strain evidence="7">DSM 41886</strain>
    </source>
</reference>
<keyword evidence="2" id="KW-0963">Cytoplasm</keyword>
<gene>
    <name evidence="6" type="ORF">RM779_02040</name>
</gene>
<accession>A0ABU2RXA6</accession>
<evidence type="ECO:0000313" key="7">
    <source>
        <dbReference type="Proteomes" id="UP001183615"/>
    </source>
</evidence>
<keyword evidence="3" id="KW-0547">Nucleotide-binding</keyword>
<feature type="region of interest" description="Disordered" evidence="5">
    <location>
        <begin position="250"/>
        <end position="270"/>
    </location>
</feature>